<keyword evidence="2" id="KW-0378">Hydrolase</keyword>
<evidence type="ECO:0000256" key="2">
    <source>
        <dbReference type="ARBA" id="ARBA00022801"/>
    </source>
</evidence>
<dbReference type="Proteomes" id="UP000680038">
    <property type="component" value="Unassembled WGS sequence"/>
</dbReference>
<comment type="caution">
    <text evidence="4">The sequence shown here is derived from an EMBL/GenBank/DDBJ whole genome shotgun (WGS) entry which is preliminary data.</text>
</comment>
<dbReference type="PANTHER" id="PTHR43046:SF14">
    <property type="entry name" value="MUTT_NUDIX FAMILY PROTEIN"/>
    <property type="match status" value="1"/>
</dbReference>
<dbReference type="Gene3D" id="3.90.79.10">
    <property type="entry name" value="Nucleoside Triphosphate Pyrophosphohydrolase"/>
    <property type="match status" value="1"/>
</dbReference>
<comment type="cofactor">
    <cofactor evidence="1">
        <name>Mg(2+)</name>
        <dbReference type="ChEBI" id="CHEBI:18420"/>
    </cofactor>
</comment>
<dbReference type="InterPro" id="IPR020084">
    <property type="entry name" value="NUDIX_hydrolase_CS"/>
</dbReference>
<feature type="domain" description="Nudix hydrolase" evidence="3">
    <location>
        <begin position="6"/>
        <end position="148"/>
    </location>
</feature>
<evidence type="ECO:0000313" key="5">
    <source>
        <dbReference type="Proteomes" id="UP000680038"/>
    </source>
</evidence>
<dbReference type="PROSITE" id="PS51462">
    <property type="entry name" value="NUDIX"/>
    <property type="match status" value="1"/>
</dbReference>
<dbReference type="PROSITE" id="PS00893">
    <property type="entry name" value="NUDIX_BOX"/>
    <property type="match status" value="1"/>
</dbReference>
<accession>A0A916JDH7</accession>
<evidence type="ECO:0000313" key="4">
    <source>
        <dbReference type="EMBL" id="CAG5004865.1"/>
    </source>
</evidence>
<sequence>MNGGQTISVNVSNALFNFRVAGIATVGEKVLLHKTPADNYWSLPGGRVEMFEFAAEALQREMSEELGKRAKVGSLIAVAENFFEYEGIDHHEIGFYYLMDIADLEDTEDKIVHDDSGELLCRWHELSALSEIPLYPPLPLREMLANVGTVRHFTFSRLKLETPPF</sequence>
<protein>
    <recommendedName>
        <fullName evidence="3">Nudix hydrolase domain-containing protein</fullName>
    </recommendedName>
</protein>
<reference evidence="4" key="1">
    <citation type="submission" date="2021-04" db="EMBL/GenBank/DDBJ databases">
        <authorList>
            <person name="Rodrigo-Torres L."/>
            <person name="Arahal R. D."/>
            <person name="Lucena T."/>
        </authorList>
    </citation>
    <scope>NUCLEOTIDE SEQUENCE</scope>
    <source>
        <strain evidence="4">CECT 9275</strain>
    </source>
</reference>
<gene>
    <name evidence="4" type="ORF">DYBT9275_03464</name>
</gene>
<evidence type="ECO:0000259" key="3">
    <source>
        <dbReference type="PROSITE" id="PS51462"/>
    </source>
</evidence>
<dbReference type="InterPro" id="IPR015797">
    <property type="entry name" value="NUDIX_hydrolase-like_dom_sf"/>
</dbReference>
<dbReference type="InterPro" id="IPR000086">
    <property type="entry name" value="NUDIX_hydrolase_dom"/>
</dbReference>
<dbReference type="PANTHER" id="PTHR43046">
    <property type="entry name" value="GDP-MANNOSE MANNOSYL HYDROLASE"/>
    <property type="match status" value="1"/>
</dbReference>
<evidence type="ECO:0000256" key="1">
    <source>
        <dbReference type="ARBA" id="ARBA00001946"/>
    </source>
</evidence>
<keyword evidence="5" id="KW-1185">Reference proteome</keyword>
<organism evidence="4 5">
    <name type="scientific">Dyadobacter helix</name>
    <dbReference type="NCBI Taxonomy" id="2822344"/>
    <lineage>
        <taxon>Bacteria</taxon>
        <taxon>Pseudomonadati</taxon>
        <taxon>Bacteroidota</taxon>
        <taxon>Cytophagia</taxon>
        <taxon>Cytophagales</taxon>
        <taxon>Spirosomataceae</taxon>
        <taxon>Dyadobacter</taxon>
    </lineage>
</organism>
<dbReference type="RefSeq" id="WP_215239961.1">
    <property type="nucleotide sequence ID" value="NZ_CAJRAF010000002.1"/>
</dbReference>
<dbReference type="CDD" id="cd04688">
    <property type="entry name" value="NUDIX_Hydrolase"/>
    <property type="match status" value="1"/>
</dbReference>
<dbReference type="AlphaFoldDB" id="A0A916JDH7"/>
<dbReference type="GO" id="GO:0016787">
    <property type="term" value="F:hydrolase activity"/>
    <property type="evidence" value="ECO:0007669"/>
    <property type="project" value="UniProtKB-KW"/>
</dbReference>
<name>A0A916JDH7_9BACT</name>
<dbReference type="SUPFAM" id="SSF55811">
    <property type="entry name" value="Nudix"/>
    <property type="match status" value="1"/>
</dbReference>
<dbReference type="EMBL" id="CAJRAF010000002">
    <property type="protein sequence ID" value="CAG5004865.1"/>
    <property type="molecule type" value="Genomic_DNA"/>
</dbReference>
<proteinExistence type="predicted"/>
<dbReference type="Pfam" id="PF00293">
    <property type="entry name" value="NUDIX"/>
    <property type="match status" value="1"/>
</dbReference>